<name>A0A327JMG4_9HYPH</name>
<dbReference type="InterPro" id="IPR019533">
    <property type="entry name" value="Peptidase_S26"/>
</dbReference>
<dbReference type="GO" id="GO:0006465">
    <property type="term" value="P:signal peptide processing"/>
    <property type="evidence" value="ECO:0007669"/>
    <property type="project" value="InterPro"/>
</dbReference>
<feature type="region of interest" description="Disordered" evidence="1">
    <location>
        <begin position="175"/>
        <end position="201"/>
    </location>
</feature>
<sequence>MTRFGYVMVTGLSATAIGVSALVPVTPWLLWNASASAPVGLYLIQPDEHLEVPDLVAIVPPAPLAHMLEQRGYLPLGVPLLKRIVALPGQRVCRNGRAVTVDGIATAEAKKQDLVGRALPVWQGCRRIADGEVFLLNWQHPDSLDSRYVGPLPRDAIIGRATPLFTDEAGDDHLEWRAPVRRAPHSRNRKSTPKTMKGPNP</sequence>
<gene>
    <name evidence="4" type="ORF">CH339_12165</name>
</gene>
<feature type="domain" description="Peptidase S26" evidence="3">
    <location>
        <begin position="6"/>
        <end position="162"/>
    </location>
</feature>
<dbReference type="SUPFAM" id="SSF51306">
    <property type="entry name" value="LexA/Signal peptidase"/>
    <property type="match status" value="1"/>
</dbReference>
<evidence type="ECO:0000313" key="4">
    <source>
        <dbReference type="EMBL" id="RAI26935.1"/>
    </source>
</evidence>
<proteinExistence type="predicted"/>
<dbReference type="InterPro" id="IPR036286">
    <property type="entry name" value="LexA/Signal_pep-like_sf"/>
</dbReference>
<reference evidence="4 5" key="1">
    <citation type="submission" date="2017-07" db="EMBL/GenBank/DDBJ databases">
        <title>Draft Genome Sequences of Select Purple Nonsulfur Bacteria.</title>
        <authorList>
            <person name="Lasarre B."/>
            <person name="Mckinlay J.B."/>
        </authorList>
    </citation>
    <scope>NUCLEOTIDE SEQUENCE [LARGE SCALE GENOMIC DNA]</scope>
    <source>
        <strain evidence="4 5">DSM 11290</strain>
    </source>
</reference>
<keyword evidence="2" id="KW-1133">Transmembrane helix</keyword>
<dbReference type="RefSeq" id="WP_111434635.1">
    <property type="nucleotide sequence ID" value="NZ_JACIGG010000008.1"/>
</dbReference>
<dbReference type="Proteomes" id="UP000249299">
    <property type="component" value="Unassembled WGS sequence"/>
</dbReference>
<dbReference type="AlphaFoldDB" id="A0A327JMG4"/>
<feature type="compositionally biased region" description="Basic residues" evidence="1">
    <location>
        <begin position="179"/>
        <end position="192"/>
    </location>
</feature>
<evidence type="ECO:0000256" key="2">
    <source>
        <dbReference type="SAM" id="Phobius"/>
    </source>
</evidence>
<keyword evidence="5" id="KW-1185">Reference proteome</keyword>
<evidence type="ECO:0000259" key="3">
    <source>
        <dbReference type="Pfam" id="PF10502"/>
    </source>
</evidence>
<accession>A0A327JMG4</accession>
<keyword evidence="2" id="KW-0812">Transmembrane</keyword>
<dbReference type="Pfam" id="PF10502">
    <property type="entry name" value="Peptidase_S26"/>
    <property type="match status" value="1"/>
</dbReference>
<organism evidence="4 5">
    <name type="scientific">Rhodobium orientis</name>
    <dbReference type="NCBI Taxonomy" id="34017"/>
    <lineage>
        <taxon>Bacteria</taxon>
        <taxon>Pseudomonadati</taxon>
        <taxon>Pseudomonadota</taxon>
        <taxon>Alphaproteobacteria</taxon>
        <taxon>Hyphomicrobiales</taxon>
        <taxon>Rhodobiaceae</taxon>
        <taxon>Rhodobium</taxon>
    </lineage>
</organism>
<dbReference type="OrthoDB" id="5360818at2"/>
<dbReference type="Gene3D" id="2.10.109.10">
    <property type="entry name" value="Umud Fragment, subunit A"/>
    <property type="match status" value="1"/>
</dbReference>
<feature type="transmembrane region" description="Helical" evidence="2">
    <location>
        <begin position="6"/>
        <end position="31"/>
    </location>
</feature>
<protein>
    <submittedName>
        <fullName evidence="4">S26 family signal peptidase</fullName>
    </submittedName>
</protein>
<keyword evidence="2" id="KW-0472">Membrane</keyword>
<dbReference type="GO" id="GO:0004252">
    <property type="term" value="F:serine-type endopeptidase activity"/>
    <property type="evidence" value="ECO:0007669"/>
    <property type="project" value="InterPro"/>
</dbReference>
<evidence type="ECO:0000256" key="1">
    <source>
        <dbReference type="SAM" id="MobiDB-lite"/>
    </source>
</evidence>
<dbReference type="EMBL" id="NPEV01000024">
    <property type="protein sequence ID" value="RAI26935.1"/>
    <property type="molecule type" value="Genomic_DNA"/>
</dbReference>
<comment type="caution">
    <text evidence="4">The sequence shown here is derived from an EMBL/GenBank/DDBJ whole genome shotgun (WGS) entry which is preliminary data.</text>
</comment>
<evidence type="ECO:0000313" key="5">
    <source>
        <dbReference type="Proteomes" id="UP000249299"/>
    </source>
</evidence>